<keyword evidence="1" id="KW-0732">Signal</keyword>
<accession>D4X8N3</accession>
<proteinExistence type="predicted"/>
<dbReference type="AlphaFoldDB" id="D4X8N3"/>
<protein>
    <recommendedName>
        <fullName evidence="4">Lipoprotein</fullName>
    </recommendedName>
</protein>
<evidence type="ECO:0008006" key="4">
    <source>
        <dbReference type="Google" id="ProtNLM"/>
    </source>
</evidence>
<dbReference type="HOGENOM" id="CLU_119097_0_0_4"/>
<dbReference type="Proteomes" id="UP000004510">
    <property type="component" value="Unassembled WGS sequence"/>
</dbReference>
<dbReference type="PATRIC" id="fig|742159.3.peg.2748"/>
<evidence type="ECO:0000313" key="2">
    <source>
        <dbReference type="EMBL" id="EFF76742.1"/>
    </source>
</evidence>
<organism evidence="2 3">
    <name type="scientific">Achromobacter piechaudii ATCC 43553</name>
    <dbReference type="NCBI Taxonomy" id="742159"/>
    <lineage>
        <taxon>Bacteria</taxon>
        <taxon>Pseudomonadati</taxon>
        <taxon>Pseudomonadota</taxon>
        <taxon>Betaproteobacteria</taxon>
        <taxon>Burkholderiales</taxon>
        <taxon>Alcaligenaceae</taxon>
        <taxon>Achromobacter</taxon>
    </lineage>
</organism>
<feature type="signal peptide" evidence="1">
    <location>
        <begin position="1"/>
        <end position="21"/>
    </location>
</feature>
<comment type="caution">
    <text evidence="2">The sequence shown here is derived from an EMBL/GenBank/DDBJ whole genome shotgun (WGS) entry which is preliminary data.</text>
</comment>
<name>D4X8N3_9BURK</name>
<dbReference type="PROSITE" id="PS51257">
    <property type="entry name" value="PROKAR_LIPOPROTEIN"/>
    <property type="match status" value="1"/>
</dbReference>
<dbReference type="EMBL" id="ADMS01000044">
    <property type="protein sequence ID" value="EFF76742.1"/>
    <property type="molecule type" value="Genomic_DNA"/>
</dbReference>
<gene>
    <name evidence="2" type="ORF">HMPREF0004_1830</name>
</gene>
<feature type="chain" id="PRO_5003066116" description="Lipoprotein" evidence="1">
    <location>
        <begin position="22"/>
        <end position="183"/>
    </location>
</feature>
<evidence type="ECO:0000256" key="1">
    <source>
        <dbReference type="SAM" id="SignalP"/>
    </source>
</evidence>
<reference evidence="3" key="1">
    <citation type="submission" date="2010-03" db="EMBL/GenBank/DDBJ databases">
        <title>Complete sequence of Mobiluncus curtisii ATCC 43063.</title>
        <authorList>
            <person name="Muzny D."/>
            <person name="Qin X."/>
            <person name="Deng J."/>
            <person name="Jiang H."/>
            <person name="Liu Y."/>
            <person name="Qu J."/>
            <person name="Song X.-Z."/>
            <person name="Zhang L."/>
            <person name="Thornton R."/>
            <person name="Coyle M."/>
            <person name="Francisco L."/>
            <person name="Jackson L."/>
            <person name="Javaid M."/>
            <person name="Korchina V."/>
            <person name="Kovar C."/>
            <person name="Mata R."/>
            <person name="Mathew T."/>
            <person name="Ngo R."/>
            <person name="Nguyen L."/>
            <person name="Nguyen N."/>
            <person name="Okwuonu G."/>
            <person name="Ongeri F."/>
            <person name="Pham C."/>
            <person name="Simmons D."/>
            <person name="Wilczek-Boney K."/>
            <person name="Hale W."/>
            <person name="Jakkamsetti A."/>
            <person name="Pham P."/>
            <person name="Ruth R."/>
            <person name="San Lucas F."/>
            <person name="Warren J."/>
            <person name="Zhang J."/>
            <person name="Zhao Z."/>
            <person name="Zhou C."/>
            <person name="Zhu D."/>
            <person name="Lee S."/>
            <person name="Bess C."/>
            <person name="Blankenburg K."/>
            <person name="Forbes L."/>
            <person name="Fu Q."/>
            <person name="Gubbala S."/>
            <person name="Hirani K."/>
            <person name="Jayaseelan J.C."/>
            <person name="Lara F."/>
            <person name="Munidasa M."/>
            <person name="Palculict T."/>
            <person name="Patil S."/>
            <person name="Pu L.-L."/>
            <person name="Saada N."/>
            <person name="Tang L."/>
            <person name="Weissenberger G."/>
            <person name="Zhu Y."/>
            <person name="Hemphill L."/>
            <person name="Shang Y."/>
            <person name="Youmans B."/>
            <person name="Ayvaz T."/>
            <person name="Ross M."/>
            <person name="Santibanez J."/>
            <person name="Aqrawi P."/>
            <person name="Gross S."/>
            <person name="Joshi V."/>
            <person name="Fowler G."/>
            <person name="Nazareth L."/>
            <person name="Reid J."/>
            <person name="Worley K."/>
            <person name="Petrosino J."/>
            <person name="Highlander S."/>
            <person name="Gibbs R."/>
            <person name="Gibbs R."/>
        </authorList>
    </citation>
    <scope>NUCLEOTIDE SEQUENCE [LARGE SCALE GENOMIC DNA]</scope>
    <source>
        <strain evidence="3">ATCC 43553</strain>
    </source>
</reference>
<dbReference type="eggNOG" id="ENOG5032T6R">
    <property type="taxonomic scope" value="Bacteria"/>
</dbReference>
<evidence type="ECO:0000313" key="3">
    <source>
        <dbReference type="Proteomes" id="UP000004510"/>
    </source>
</evidence>
<sequence length="183" mass="19633">MKKVLSVAVLCAAVSGCSVYAPPYQASMDNVIALKKAGDFTAKVGPVKSEPGKDNANPISLRSLKLRSPYENSFAAYLTEALKQQLTLAGRYSDNSPVEISGTLLKNDMYVPMGTGSGIIEARFLVTNAGTVKYDQVKSAKQEWSSSFVGTVAVNRATEQYPGLVDKLVSELFKDPAFLNAVK</sequence>